<evidence type="ECO:0000313" key="5">
    <source>
        <dbReference type="EMBL" id="CAK9015674.1"/>
    </source>
</evidence>
<feature type="domain" description="Spondin-like TSP1" evidence="4">
    <location>
        <begin position="138"/>
        <end position="190"/>
    </location>
</feature>
<dbReference type="PROSITE" id="PS50092">
    <property type="entry name" value="TSP1"/>
    <property type="match status" value="6"/>
</dbReference>
<dbReference type="Gene3D" id="2.20.100.10">
    <property type="entry name" value="Thrombospondin type-1 (TSP1) repeat"/>
    <property type="match status" value="6"/>
</dbReference>
<evidence type="ECO:0000256" key="1">
    <source>
        <dbReference type="ARBA" id="ARBA00022729"/>
    </source>
</evidence>
<evidence type="ECO:0000313" key="6">
    <source>
        <dbReference type="Proteomes" id="UP001642484"/>
    </source>
</evidence>
<dbReference type="InterPro" id="IPR000884">
    <property type="entry name" value="TSP1_rpt"/>
</dbReference>
<keyword evidence="3" id="KW-0325">Glycoprotein</keyword>
<dbReference type="Pfam" id="PF19028">
    <property type="entry name" value="TSP1_spondin"/>
    <property type="match status" value="1"/>
</dbReference>
<dbReference type="PANTHER" id="PTHR11311:SF15">
    <property type="entry name" value="SPONDIN-2"/>
    <property type="match status" value="1"/>
</dbReference>
<dbReference type="SUPFAM" id="SSF82895">
    <property type="entry name" value="TSP-1 type 1 repeat"/>
    <property type="match status" value="5"/>
</dbReference>
<dbReference type="SMART" id="SM00209">
    <property type="entry name" value="TSP1"/>
    <property type="match status" value="5"/>
</dbReference>
<reference evidence="5 6" key="1">
    <citation type="submission" date="2024-02" db="EMBL/GenBank/DDBJ databases">
        <authorList>
            <person name="Chen Y."/>
            <person name="Shah S."/>
            <person name="Dougan E. K."/>
            <person name="Thang M."/>
            <person name="Chan C."/>
        </authorList>
    </citation>
    <scope>NUCLEOTIDE SEQUENCE [LARGE SCALE GENOMIC DNA]</scope>
</reference>
<protein>
    <recommendedName>
        <fullName evidence="4">Spondin-like TSP1 domain-containing protein</fullName>
    </recommendedName>
</protein>
<keyword evidence="2" id="KW-1015">Disulfide bond</keyword>
<dbReference type="InterPro" id="IPR044004">
    <property type="entry name" value="TSP1_spondin_dom"/>
</dbReference>
<name>A0ABP0JMK5_9DINO</name>
<accession>A0ABP0JMK5</accession>
<keyword evidence="1" id="KW-0732">Signal</keyword>
<dbReference type="PANTHER" id="PTHR11311">
    <property type="entry name" value="SPONDIN"/>
    <property type="match status" value="1"/>
</dbReference>
<gene>
    <name evidence="5" type="ORF">CCMP2556_LOCUS12181</name>
</gene>
<dbReference type="InterPro" id="IPR036383">
    <property type="entry name" value="TSP1_rpt_sf"/>
</dbReference>
<evidence type="ECO:0000259" key="4">
    <source>
        <dbReference type="Pfam" id="PF19028"/>
    </source>
</evidence>
<evidence type="ECO:0000256" key="3">
    <source>
        <dbReference type="ARBA" id="ARBA00023180"/>
    </source>
</evidence>
<proteinExistence type="predicted"/>
<evidence type="ECO:0000256" key="2">
    <source>
        <dbReference type="ARBA" id="ARBA00023157"/>
    </source>
</evidence>
<dbReference type="Proteomes" id="UP001642484">
    <property type="component" value="Unassembled WGS sequence"/>
</dbReference>
<dbReference type="InterPro" id="IPR051418">
    <property type="entry name" value="Spondin/Thrombospondin_T1"/>
</dbReference>
<keyword evidence="6" id="KW-1185">Reference proteome</keyword>
<organism evidence="5 6">
    <name type="scientific">Durusdinium trenchii</name>
    <dbReference type="NCBI Taxonomy" id="1381693"/>
    <lineage>
        <taxon>Eukaryota</taxon>
        <taxon>Sar</taxon>
        <taxon>Alveolata</taxon>
        <taxon>Dinophyceae</taxon>
        <taxon>Suessiales</taxon>
        <taxon>Symbiodiniaceae</taxon>
        <taxon>Durusdinium</taxon>
    </lineage>
</organism>
<sequence length="478" mass="52939">MDCEQTCVDARWAEWTPWTKCSASCGYGFRARHRSHAVQASSCGRAATGHAADWDICQGTNMGSPACGDRDGRLSEWNTWSDCSCTCFGIRERQRIIEQYHTGQGRPVGHMPLKQVEPCHPRYNEQPPSECIHHHADCKLSQWNEWSQCPVTCGGGNTVRLRYIFTPASNSGRPCLGALRETKPCGEAPCGEGCVDCLWGAWAEWGACSKCGDQRFRQRDILKLPNHCGKMCEPRIAKEVQNCTSDCEKFSFCVWKPWTSWTGCSADCGPATRLRERSLGLVANQPMDFLFKVASDTNAGLCAGTQTDTEACATVPCQNQCVPKNCQFSAWSPWHQPTCIGLCTRSRSISVMNNECGRPCNGALVSTKRCLEECTEVRDCEYRAWTHWTQLDRMDDSGQRYRSREVAQLPKNGGQLCRGDLREVDGVASPAWEPSADGSSVNAASKIKLGMVDGHVGHPDASGADNWNTLVWLFSSTY</sequence>
<comment type="caution">
    <text evidence="5">The sequence shown here is derived from an EMBL/GenBank/DDBJ whole genome shotgun (WGS) entry which is preliminary data.</text>
</comment>
<dbReference type="EMBL" id="CAXAMN010005891">
    <property type="protein sequence ID" value="CAK9015674.1"/>
    <property type="molecule type" value="Genomic_DNA"/>
</dbReference>
<dbReference type="Pfam" id="PF00090">
    <property type="entry name" value="TSP_1"/>
    <property type="match status" value="3"/>
</dbReference>